<protein>
    <submittedName>
        <fullName evidence="2">Uncharacterized protein</fullName>
    </submittedName>
</protein>
<gene>
    <name evidence="2" type="ORF">SAMN05216360_108157</name>
</gene>
<evidence type="ECO:0000256" key="1">
    <source>
        <dbReference type="SAM" id="MobiDB-lite"/>
    </source>
</evidence>
<reference evidence="3" key="1">
    <citation type="submission" date="2016-10" db="EMBL/GenBank/DDBJ databases">
        <authorList>
            <person name="Varghese N."/>
            <person name="Submissions S."/>
        </authorList>
    </citation>
    <scope>NUCLEOTIDE SEQUENCE [LARGE SCALE GENOMIC DNA]</scope>
    <source>
        <strain evidence="3">BL47</strain>
    </source>
</reference>
<proteinExistence type="predicted"/>
<evidence type="ECO:0000313" key="2">
    <source>
        <dbReference type="EMBL" id="SDN44400.1"/>
    </source>
</evidence>
<dbReference type="RefSeq" id="WP_167627707.1">
    <property type="nucleotide sequence ID" value="NZ_FNHS01000008.1"/>
</dbReference>
<feature type="compositionally biased region" description="Basic and acidic residues" evidence="1">
    <location>
        <begin position="48"/>
        <end position="58"/>
    </location>
</feature>
<dbReference type="AlphaFoldDB" id="A0A1H0BFL0"/>
<accession>A0A1H0BFL0</accession>
<name>A0A1H0BFL0_9HYPH</name>
<sequence>MEQDRDMPKEPPISDGQSGRPRDETIAQTGRGLPNDTGRPVEVDEAEAERIEKKIREL</sequence>
<organism evidence="2 3">
    <name type="scientific">Methylobacterium phyllostachyos</name>
    <dbReference type="NCBI Taxonomy" id="582672"/>
    <lineage>
        <taxon>Bacteria</taxon>
        <taxon>Pseudomonadati</taxon>
        <taxon>Pseudomonadota</taxon>
        <taxon>Alphaproteobacteria</taxon>
        <taxon>Hyphomicrobiales</taxon>
        <taxon>Methylobacteriaceae</taxon>
        <taxon>Methylobacterium</taxon>
    </lineage>
</organism>
<keyword evidence="3" id="KW-1185">Reference proteome</keyword>
<dbReference type="Proteomes" id="UP000198704">
    <property type="component" value="Unassembled WGS sequence"/>
</dbReference>
<feature type="region of interest" description="Disordered" evidence="1">
    <location>
        <begin position="1"/>
        <end position="58"/>
    </location>
</feature>
<evidence type="ECO:0000313" key="3">
    <source>
        <dbReference type="Proteomes" id="UP000198704"/>
    </source>
</evidence>
<dbReference type="EMBL" id="FNHS01000008">
    <property type="protein sequence ID" value="SDN44400.1"/>
    <property type="molecule type" value="Genomic_DNA"/>
</dbReference>